<dbReference type="InterPro" id="IPR046977">
    <property type="entry name" value="RsmC/RlmG"/>
</dbReference>
<dbReference type="OMA" id="HMIDVNE"/>
<dbReference type="EMBL" id="PNIM01000007">
    <property type="protein sequence ID" value="PMB75706.1"/>
    <property type="molecule type" value="Genomic_DNA"/>
</dbReference>
<dbReference type="CDD" id="cd02440">
    <property type="entry name" value="AdoMet_MTases"/>
    <property type="match status" value="1"/>
</dbReference>
<dbReference type="EMBL" id="JADEZV010000002">
    <property type="protein sequence ID" value="MBE9391093.1"/>
    <property type="molecule type" value="Genomic_DNA"/>
</dbReference>
<dbReference type="GO" id="GO:0008757">
    <property type="term" value="F:S-adenosylmethionine-dependent methyltransferase activity"/>
    <property type="evidence" value="ECO:0007669"/>
    <property type="project" value="InterPro"/>
</dbReference>
<dbReference type="GO" id="GO:0032259">
    <property type="term" value="P:methylation"/>
    <property type="evidence" value="ECO:0007669"/>
    <property type="project" value="UniProtKB-KW"/>
</dbReference>
<dbReference type="Proteomes" id="UP000886076">
    <property type="component" value="Unassembled WGS sequence"/>
</dbReference>
<evidence type="ECO:0000313" key="5">
    <source>
        <dbReference type="EMBL" id="MBE9391093.1"/>
    </source>
</evidence>
<dbReference type="RefSeq" id="WP_014557629.1">
    <property type="nucleotide sequence ID" value="NZ_DSFH01000054.1"/>
</dbReference>
<dbReference type="Proteomes" id="UP000652307">
    <property type="component" value="Unassembled WGS sequence"/>
</dbReference>
<protein>
    <submittedName>
        <fullName evidence="6">16S rRNA (Guanine(1207)-N(2))-methyltransferase RsmC</fullName>
    </submittedName>
    <submittedName>
        <fullName evidence="4">Class I SAM-dependent methyltransferase</fullName>
    </submittedName>
</protein>
<feature type="domain" description="Methyltransferase small" evidence="3">
    <location>
        <begin position="28"/>
        <end position="193"/>
    </location>
</feature>
<comment type="caution">
    <text evidence="6">The sequence shown here is derived from an EMBL/GenBank/DDBJ whole genome shotgun (WGS) entry which is preliminary data.</text>
</comment>
<dbReference type="InterPro" id="IPR029063">
    <property type="entry name" value="SAM-dependent_MTases_sf"/>
</dbReference>
<name>A0A2J6N9S3_9CREN</name>
<evidence type="ECO:0000256" key="2">
    <source>
        <dbReference type="ARBA" id="ARBA00022679"/>
    </source>
</evidence>
<dbReference type="Proteomes" id="UP000237153">
    <property type="component" value="Unassembled WGS sequence"/>
</dbReference>
<dbReference type="AlphaFoldDB" id="A0A2J6N9S3"/>
<keyword evidence="1 6" id="KW-0489">Methyltransferase</keyword>
<dbReference type="SUPFAM" id="SSF53335">
    <property type="entry name" value="S-adenosyl-L-methionine-dependent methyltransferases"/>
    <property type="match status" value="1"/>
</dbReference>
<dbReference type="GeneID" id="12449564"/>
<dbReference type="Pfam" id="PF05175">
    <property type="entry name" value="MTS"/>
    <property type="match status" value="1"/>
</dbReference>
<dbReference type="PANTHER" id="PTHR47816:SF4">
    <property type="entry name" value="RIBOSOMAL RNA SMALL SUBUNIT METHYLTRANSFERASE C"/>
    <property type="match status" value="1"/>
</dbReference>
<evidence type="ECO:0000313" key="7">
    <source>
        <dbReference type="Proteomes" id="UP000237153"/>
    </source>
</evidence>
<reference evidence="4" key="2">
    <citation type="journal article" date="2020" name="mSystems">
        <title>Genome- and Community-Level Interaction Insights into Carbon Utilization and Element Cycling Functions of Hydrothermarchaeota in Hydrothermal Sediment.</title>
        <authorList>
            <person name="Zhou Z."/>
            <person name="Liu Y."/>
            <person name="Xu W."/>
            <person name="Pan J."/>
            <person name="Luo Z.H."/>
            <person name="Li M."/>
        </authorList>
    </citation>
    <scope>NUCLEOTIDE SEQUENCE [LARGE SCALE GENOMIC DNA]</scope>
    <source>
        <strain evidence="4">SpSt-1261</strain>
    </source>
</reference>
<dbReference type="EMBL" id="DSFH01000054">
    <property type="protein sequence ID" value="HEW64157.1"/>
    <property type="molecule type" value="Genomic_DNA"/>
</dbReference>
<dbReference type="Gene3D" id="3.40.50.150">
    <property type="entry name" value="Vaccinia Virus protein VP39"/>
    <property type="match status" value="1"/>
</dbReference>
<evidence type="ECO:0000313" key="6">
    <source>
        <dbReference type="EMBL" id="PMB75706.1"/>
    </source>
</evidence>
<gene>
    <name evidence="6" type="ORF">C0188_01805</name>
    <name evidence="4" type="ORF">ENO39_03775</name>
    <name evidence="5" type="ORF">IOK49_03245</name>
</gene>
<reference evidence="6 7" key="1">
    <citation type="submission" date="2018-01" db="EMBL/GenBank/DDBJ databases">
        <title>Metagenomic assembled genomes from two thermal pools in the Uzon Caldera, Kamchatka, Russia.</title>
        <authorList>
            <person name="Wilkins L."/>
            <person name="Ettinger C."/>
        </authorList>
    </citation>
    <scope>NUCLEOTIDE SEQUENCE [LARGE SCALE GENOMIC DNA]</scope>
    <source>
        <strain evidence="6">ZAV-06</strain>
    </source>
</reference>
<sequence length="197" mass="22400">MSPHYFSKKQKYTYIDYMITYTLNNIQLKLYSSPSVFSSDEIDPGTDLLLKNLIIPEKGNVLDLGTGIGIIGIYLAKANPKLHVYMSDVNPIAIKLSKKNIKENNVEKNTVVVECNLYEKFKENFFVAIYTNPPISAGWETIEKIITDGIKYLQEKGVLQMVLSVGHERALEVGKKIYKSVEIIEKKKGYAIIIFKK</sequence>
<evidence type="ECO:0000256" key="1">
    <source>
        <dbReference type="ARBA" id="ARBA00022603"/>
    </source>
</evidence>
<organism evidence="6 7">
    <name type="scientific">Fervidicoccus fontis</name>
    <dbReference type="NCBI Taxonomy" id="683846"/>
    <lineage>
        <taxon>Archaea</taxon>
        <taxon>Thermoproteota</taxon>
        <taxon>Thermoprotei</taxon>
        <taxon>Fervidicoccales</taxon>
        <taxon>Fervidicoccaceae</taxon>
        <taxon>Fervidicoccus</taxon>
    </lineage>
</organism>
<dbReference type="PANTHER" id="PTHR47816">
    <property type="entry name" value="RIBOSOMAL RNA SMALL SUBUNIT METHYLTRANSFERASE C"/>
    <property type="match status" value="1"/>
</dbReference>
<accession>A0A2J6N9S3</accession>
<reference evidence="5" key="3">
    <citation type="submission" date="2020-10" db="EMBL/GenBank/DDBJ databases">
        <title>Fervidococcus fontis strain 3639Fd - the first crenarchaeon capable of growth on lipids.</title>
        <authorList>
            <person name="Kochetkova T.V."/>
            <person name="Elcheninov A.G."/>
            <person name="Toschakov S.V."/>
            <person name="Kublanov I.V."/>
        </authorList>
    </citation>
    <scope>NUCLEOTIDE SEQUENCE</scope>
    <source>
        <strain evidence="5">3639Fd</strain>
    </source>
</reference>
<dbReference type="InterPro" id="IPR007848">
    <property type="entry name" value="Small_mtfrase_dom"/>
</dbReference>
<keyword evidence="2 6" id="KW-0808">Transferase</keyword>
<evidence type="ECO:0000259" key="3">
    <source>
        <dbReference type="Pfam" id="PF05175"/>
    </source>
</evidence>
<proteinExistence type="predicted"/>
<evidence type="ECO:0000313" key="4">
    <source>
        <dbReference type="EMBL" id="HEW64157.1"/>
    </source>
</evidence>